<comment type="caution">
    <text evidence="2">The sequence shown here is derived from an EMBL/GenBank/DDBJ whole genome shotgun (WGS) entry which is preliminary data.</text>
</comment>
<evidence type="ECO:0000313" key="2">
    <source>
        <dbReference type="EMBL" id="MPC47003.1"/>
    </source>
</evidence>
<dbReference type="AlphaFoldDB" id="A0A5B7FPK2"/>
<organism evidence="2 3">
    <name type="scientific">Portunus trituberculatus</name>
    <name type="common">Swimming crab</name>
    <name type="synonym">Neptunus trituberculatus</name>
    <dbReference type="NCBI Taxonomy" id="210409"/>
    <lineage>
        <taxon>Eukaryota</taxon>
        <taxon>Metazoa</taxon>
        <taxon>Ecdysozoa</taxon>
        <taxon>Arthropoda</taxon>
        <taxon>Crustacea</taxon>
        <taxon>Multicrustacea</taxon>
        <taxon>Malacostraca</taxon>
        <taxon>Eumalacostraca</taxon>
        <taxon>Eucarida</taxon>
        <taxon>Decapoda</taxon>
        <taxon>Pleocyemata</taxon>
        <taxon>Brachyura</taxon>
        <taxon>Eubrachyura</taxon>
        <taxon>Portunoidea</taxon>
        <taxon>Portunidae</taxon>
        <taxon>Portuninae</taxon>
        <taxon>Portunus</taxon>
    </lineage>
</organism>
<dbReference type="EMBL" id="VSRR010007492">
    <property type="protein sequence ID" value="MPC47003.1"/>
    <property type="molecule type" value="Genomic_DNA"/>
</dbReference>
<keyword evidence="3" id="KW-1185">Reference proteome</keyword>
<reference evidence="2 3" key="1">
    <citation type="submission" date="2019-05" db="EMBL/GenBank/DDBJ databases">
        <title>Another draft genome of Portunus trituberculatus and its Hox gene families provides insights of decapod evolution.</title>
        <authorList>
            <person name="Jeong J.-H."/>
            <person name="Song I."/>
            <person name="Kim S."/>
            <person name="Choi T."/>
            <person name="Kim D."/>
            <person name="Ryu S."/>
            <person name="Kim W."/>
        </authorList>
    </citation>
    <scope>NUCLEOTIDE SEQUENCE [LARGE SCALE GENOMIC DNA]</scope>
    <source>
        <tissue evidence="2">Muscle</tissue>
    </source>
</reference>
<feature type="compositionally biased region" description="Polar residues" evidence="1">
    <location>
        <begin position="21"/>
        <end position="59"/>
    </location>
</feature>
<name>A0A5B7FPK2_PORTR</name>
<gene>
    <name evidence="2" type="ORF">E2C01_040737</name>
</gene>
<proteinExistence type="predicted"/>
<evidence type="ECO:0000313" key="3">
    <source>
        <dbReference type="Proteomes" id="UP000324222"/>
    </source>
</evidence>
<protein>
    <submittedName>
        <fullName evidence="2">Uncharacterized protein</fullName>
    </submittedName>
</protein>
<evidence type="ECO:0000256" key="1">
    <source>
        <dbReference type="SAM" id="MobiDB-lite"/>
    </source>
</evidence>
<sequence>MGGKSMGSIKGEAEREYNEGSAASQSSTPRLDQPASQPASQSANPHSSPVASDDYLSQASHSIPHNTVFLISVPIINPESHSISHPRKQNR</sequence>
<accession>A0A5B7FPK2</accession>
<feature type="region of interest" description="Disordered" evidence="1">
    <location>
        <begin position="1"/>
        <end position="59"/>
    </location>
</feature>
<dbReference type="Proteomes" id="UP000324222">
    <property type="component" value="Unassembled WGS sequence"/>
</dbReference>